<sequence length="224" mass="26105">MAIRISYCSFALGHEIKDLPISSSSSSSLVRMTLLQSSIHHEIWKNDDDIDERHIKTTGFTLELQEQEFLDDDRSSLYRKISHLLHSYLEIDYNYPDLVFKIVDTVRRVLQKNFDSSASTGAGNNLWLIWLELDIVTTYCFLDDPGTSLKQVMMNSNNESCTICLEDFPAGSYVTCMPCSHVFHRSCIVRWLIKRPHCPVCRQLRPLTEHSERVMTHECHWIYR</sequence>
<dbReference type="InterPro" id="IPR001841">
    <property type="entry name" value="Znf_RING"/>
</dbReference>
<feature type="domain" description="RING-type" evidence="5">
    <location>
        <begin position="161"/>
        <end position="202"/>
    </location>
</feature>
<gene>
    <name evidence="6" type="ORF">FSB_LOCUS48987</name>
</gene>
<evidence type="ECO:0000256" key="3">
    <source>
        <dbReference type="ARBA" id="ARBA00022833"/>
    </source>
</evidence>
<dbReference type="InterPro" id="IPR051834">
    <property type="entry name" value="RING_finger_E3_ligase"/>
</dbReference>
<evidence type="ECO:0000256" key="2">
    <source>
        <dbReference type="ARBA" id="ARBA00022771"/>
    </source>
</evidence>
<dbReference type="GO" id="GO:0006511">
    <property type="term" value="P:ubiquitin-dependent protein catabolic process"/>
    <property type="evidence" value="ECO:0007669"/>
    <property type="project" value="TreeGrafter"/>
</dbReference>
<organism evidence="6">
    <name type="scientific">Fagus sylvatica</name>
    <name type="common">Beechnut</name>
    <dbReference type="NCBI Taxonomy" id="28930"/>
    <lineage>
        <taxon>Eukaryota</taxon>
        <taxon>Viridiplantae</taxon>
        <taxon>Streptophyta</taxon>
        <taxon>Embryophyta</taxon>
        <taxon>Tracheophyta</taxon>
        <taxon>Spermatophyta</taxon>
        <taxon>Magnoliopsida</taxon>
        <taxon>eudicotyledons</taxon>
        <taxon>Gunneridae</taxon>
        <taxon>Pentapetalae</taxon>
        <taxon>rosids</taxon>
        <taxon>fabids</taxon>
        <taxon>Fagales</taxon>
        <taxon>Fagaceae</taxon>
        <taxon>Fagus</taxon>
    </lineage>
</organism>
<dbReference type="SUPFAM" id="SSF57850">
    <property type="entry name" value="RING/U-box"/>
    <property type="match status" value="1"/>
</dbReference>
<keyword evidence="1" id="KW-0479">Metal-binding</keyword>
<name>A0A2N9IA01_FAGSY</name>
<evidence type="ECO:0000256" key="1">
    <source>
        <dbReference type="ARBA" id="ARBA00022723"/>
    </source>
</evidence>
<dbReference type="PANTHER" id="PTHR45931:SF16">
    <property type="entry name" value="RING_U-BOX SUPERFAMILY PROTEIN"/>
    <property type="match status" value="1"/>
</dbReference>
<proteinExistence type="predicted"/>
<dbReference type="AlphaFoldDB" id="A0A2N9IA01"/>
<dbReference type="GO" id="GO:0061630">
    <property type="term" value="F:ubiquitin protein ligase activity"/>
    <property type="evidence" value="ECO:0007669"/>
    <property type="project" value="TreeGrafter"/>
</dbReference>
<dbReference type="EMBL" id="OIVN01005146">
    <property type="protein sequence ID" value="SPD21105.1"/>
    <property type="molecule type" value="Genomic_DNA"/>
</dbReference>
<dbReference type="PROSITE" id="PS50089">
    <property type="entry name" value="ZF_RING_2"/>
    <property type="match status" value="1"/>
</dbReference>
<keyword evidence="2 4" id="KW-0863">Zinc-finger</keyword>
<evidence type="ECO:0000259" key="5">
    <source>
        <dbReference type="PROSITE" id="PS50089"/>
    </source>
</evidence>
<dbReference type="Pfam" id="PF13639">
    <property type="entry name" value="zf-RING_2"/>
    <property type="match status" value="1"/>
</dbReference>
<keyword evidence="3" id="KW-0862">Zinc</keyword>
<evidence type="ECO:0000313" key="6">
    <source>
        <dbReference type="EMBL" id="SPD21105.1"/>
    </source>
</evidence>
<dbReference type="Gene3D" id="3.30.40.10">
    <property type="entry name" value="Zinc/RING finger domain, C3HC4 (zinc finger)"/>
    <property type="match status" value="1"/>
</dbReference>
<dbReference type="GO" id="GO:0008270">
    <property type="term" value="F:zinc ion binding"/>
    <property type="evidence" value="ECO:0007669"/>
    <property type="project" value="UniProtKB-KW"/>
</dbReference>
<accession>A0A2N9IA01</accession>
<dbReference type="PANTHER" id="PTHR45931">
    <property type="entry name" value="SI:CH211-59O9.10"/>
    <property type="match status" value="1"/>
</dbReference>
<evidence type="ECO:0000256" key="4">
    <source>
        <dbReference type="PROSITE-ProRule" id="PRU00175"/>
    </source>
</evidence>
<reference evidence="6" key="1">
    <citation type="submission" date="2018-02" db="EMBL/GenBank/DDBJ databases">
        <authorList>
            <person name="Cohen D.B."/>
            <person name="Kent A.D."/>
        </authorList>
    </citation>
    <scope>NUCLEOTIDE SEQUENCE</scope>
</reference>
<dbReference type="SMART" id="SM00184">
    <property type="entry name" value="RING"/>
    <property type="match status" value="1"/>
</dbReference>
<protein>
    <recommendedName>
        <fullName evidence="5">RING-type domain-containing protein</fullName>
    </recommendedName>
</protein>
<dbReference type="InterPro" id="IPR013083">
    <property type="entry name" value="Znf_RING/FYVE/PHD"/>
</dbReference>
<dbReference type="GO" id="GO:0005634">
    <property type="term" value="C:nucleus"/>
    <property type="evidence" value="ECO:0007669"/>
    <property type="project" value="TreeGrafter"/>
</dbReference>